<keyword evidence="5" id="KW-0238">DNA-binding</keyword>
<proteinExistence type="predicted"/>
<comment type="caution">
    <text evidence="10">The sequence shown here is derived from an EMBL/GenBank/DDBJ whole genome shotgun (WGS) entry which is preliminary data.</text>
</comment>
<dbReference type="OrthoDB" id="5319458at2759"/>
<feature type="region of interest" description="Disordered" evidence="8">
    <location>
        <begin position="575"/>
        <end position="627"/>
    </location>
</feature>
<dbReference type="PROSITE" id="PS00463">
    <property type="entry name" value="ZN2_CY6_FUNGAL_1"/>
    <property type="match status" value="1"/>
</dbReference>
<dbReference type="Gene3D" id="4.10.240.10">
    <property type="entry name" value="Zn(2)-C6 fungal-type DNA-binding domain"/>
    <property type="match status" value="1"/>
</dbReference>
<protein>
    <recommendedName>
        <fullName evidence="9">Zn(2)-C6 fungal-type domain-containing protein</fullName>
    </recommendedName>
</protein>
<comment type="subcellular location">
    <subcellularLocation>
        <location evidence="1">Nucleus</location>
    </subcellularLocation>
</comment>
<evidence type="ECO:0000256" key="4">
    <source>
        <dbReference type="ARBA" id="ARBA00023015"/>
    </source>
</evidence>
<keyword evidence="2" id="KW-0479">Metal-binding</keyword>
<evidence type="ECO:0000256" key="3">
    <source>
        <dbReference type="ARBA" id="ARBA00022833"/>
    </source>
</evidence>
<dbReference type="CDD" id="cd00067">
    <property type="entry name" value="GAL4"/>
    <property type="match status" value="1"/>
</dbReference>
<sequence length="722" mass="79203">MPRSSFSDNPLLRVSRPVSACSRCRAAKVKCDGKLPACTACEKAGRESECSAANDQFARGKERSYVAALELRVEKLERRLNYAQSRKASVAFHTDGGTNFPGPPGAERKDSLAVIRAAIHRKAARKRENSDVNSLVSDFGFLSVNATTRDFEPSVNNMTFARLVLAAAGNDPLPEPTKASAKLPSRQASHGIVQYYIAHVHSLFPFFPETSLFALLEELHIQQQPTQPNMPQPRSNLRSSDYWMLYMVLAIGSSAQSRSRQDSFFNSGVEYASRAMPYADRALAPGHVTQIQSLLLLTLYSMLDPAHFDSWHLIGFTCRAIVDLGFHQDPPQSQSMDAAALDARRRTFYCAYALDRAISMVHARAFSFTDDAINVAFPTMIGVVQTLPQQSTLQNMQALQPPRSPASAQPPISPSTVPAANPALLLFQLRRAQSHWYQTLYQSDPSDPLPDPAAYVWRMCADMREWYDALPATLPGRIREMFDLELQYSYVYCIAPSARAPLVTAYGRMLIFEHVIAYVDRMMALARGGLNPVWHTYHDSLRLFFMGSQFVAVLRDTATADAILAGGGSIPVPLAMPGEAPPPPMPVRRAGSPSTNLPNNNGSSAASTANNGNNGLPPSLASAHPNNGTNVDRSVACLERVSWTLSAYGARWQDAEQLATGFKTISRPVLESLWARQATQNKQPPKSAAPPVPTLLRQPAGPVPVHYLNSMQHPPPPPGRTR</sequence>
<dbReference type="Proteomes" id="UP000031575">
    <property type="component" value="Unassembled WGS sequence"/>
</dbReference>
<dbReference type="HOGENOM" id="CLU_019529_0_0_1"/>
<keyword evidence="7" id="KW-0539">Nucleus</keyword>
<evidence type="ECO:0000256" key="8">
    <source>
        <dbReference type="SAM" id="MobiDB-lite"/>
    </source>
</evidence>
<dbReference type="Pfam" id="PF04082">
    <property type="entry name" value="Fungal_trans"/>
    <property type="match status" value="1"/>
</dbReference>
<evidence type="ECO:0000256" key="7">
    <source>
        <dbReference type="ARBA" id="ARBA00023242"/>
    </source>
</evidence>
<dbReference type="Pfam" id="PF00172">
    <property type="entry name" value="Zn_clus"/>
    <property type="match status" value="1"/>
</dbReference>
<dbReference type="EMBL" id="AWTV01000006">
    <property type="protein sequence ID" value="KIH92862.1"/>
    <property type="molecule type" value="Genomic_DNA"/>
</dbReference>
<dbReference type="SMART" id="SM00066">
    <property type="entry name" value="GAL4"/>
    <property type="match status" value="1"/>
</dbReference>
<dbReference type="InterPro" id="IPR001138">
    <property type="entry name" value="Zn2Cys6_DnaBD"/>
</dbReference>
<evidence type="ECO:0000256" key="2">
    <source>
        <dbReference type="ARBA" id="ARBA00022723"/>
    </source>
</evidence>
<dbReference type="GO" id="GO:0045944">
    <property type="term" value="P:positive regulation of transcription by RNA polymerase II"/>
    <property type="evidence" value="ECO:0007669"/>
    <property type="project" value="TreeGrafter"/>
</dbReference>
<dbReference type="CDD" id="cd12148">
    <property type="entry name" value="fungal_TF_MHR"/>
    <property type="match status" value="1"/>
</dbReference>
<reference evidence="10 11" key="1">
    <citation type="journal article" date="2014" name="BMC Genomics">
        <title>Comparative genomics of the major fungal agents of human and animal Sporotrichosis: Sporothrix schenckii and Sporothrix brasiliensis.</title>
        <authorList>
            <person name="Teixeira M.M."/>
            <person name="de Almeida L.G."/>
            <person name="Kubitschek-Barreira P."/>
            <person name="Alves F.L."/>
            <person name="Kioshima E.S."/>
            <person name="Abadio A.K."/>
            <person name="Fernandes L."/>
            <person name="Derengowski L.S."/>
            <person name="Ferreira K.S."/>
            <person name="Souza R.C."/>
            <person name="Ruiz J.C."/>
            <person name="de Andrade N.C."/>
            <person name="Paes H.C."/>
            <person name="Nicola A.M."/>
            <person name="Albuquerque P."/>
            <person name="Gerber A.L."/>
            <person name="Martins V.P."/>
            <person name="Peconick L.D."/>
            <person name="Neto A.V."/>
            <person name="Chaucanez C.B."/>
            <person name="Silva P.A."/>
            <person name="Cunha O.L."/>
            <person name="de Oliveira F.F."/>
            <person name="dos Santos T.C."/>
            <person name="Barros A.L."/>
            <person name="Soares M.A."/>
            <person name="de Oliveira L.M."/>
            <person name="Marini M.M."/>
            <person name="Villalobos-Duno H."/>
            <person name="Cunha M.M."/>
            <person name="de Hoog S."/>
            <person name="da Silveira J.F."/>
            <person name="Henrissat B."/>
            <person name="Nino-Vega G.A."/>
            <person name="Cisalpino P.S."/>
            <person name="Mora-Montes H.M."/>
            <person name="Almeida S.R."/>
            <person name="Stajich J.E."/>
            <person name="Lopes-Bezerra L.M."/>
            <person name="Vasconcelos A.T."/>
            <person name="Felipe M.S."/>
        </authorList>
    </citation>
    <scope>NUCLEOTIDE SEQUENCE [LARGE SCALE GENOMIC DNA]</scope>
    <source>
        <strain evidence="10 11">5110</strain>
    </source>
</reference>
<name>A0A0C2J752_9PEZI</name>
<dbReference type="GeneID" id="63675547"/>
<evidence type="ECO:0000259" key="9">
    <source>
        <dbReference type="PROSITE" id="PS50048"/>
    </source>
</evidence>
<evidence type="ECO:0000256" key="1">
    <source>
        <dbReference type="ARBA" id="ARBA00004123"/>
    </source>
</evidence>
<evidence type="ECO:0000313" key="11">
    <source>
        <dbReference type="Proteomes" id="UP000031575"/>
    </source>
</evidence>
<feature type="compositionally biased region" description="Low complexity" evidence="8">
    <location>
        <begin position="587"/>
        <end position="615"/>
    </location>
</feature>
<dbReference type="InterPro" id="IPR007219">
    <property type="entry name" value="XnlR_reg_dom"/>
</dbReference>
<evidence type="ECO:0000256" key="5">
    <source>
        <dbReference type="ARBA" id="ARBA00023125"/>
    </source>
</evidence>
<dbReference type="PANTHER" id="PTHR47782:SF2">
    <property type="entry name" value="TRANSCRIPTION FACTOR, PUTATIVE (AFU_ORTHOLOGUE AFUA_4G12570)-RELATED"/>
    <property type="match status" value="1"/>
</dbReference>
<dbReference type="AlphaFoldDB" id="A0A0C2J752"/>
<accession>A0A0C2J752</accession>
<keyword evidence="11" id="KW-1185">Reference proteome</keyword>
<dbReference type="SMART" id="SM00906">
    <property type="entry name" value="Fungal_trans"/>
    <property type="match status" value="1"/>
</dbReference>
<evidence type="ECO:0000256" key="6">
    <source>
        <dbReference type="ARBA" id="ARBA00023163"/>
    </source>
</evidence>
<keyword evidence="4" id="KW-0805">Transcription regulation</keyword>
<dbReference type="VEuPathDB" id="FungiDB:SPBR_02323"/>
<feature type="domain" description="Zn(2)-C6 fungal-type" evidence="9">
    <location>
        <begin position="20"/>
        <end position="52"/>
    </location>
</feature>
<dbReference type="InterPro" id="IPR052202">
    <property type="entry name" value="Yeast_MetPath_Reg"/>
</dbReference>
<evidence type="ECO:0000313" key="10">
    <source>
        <dbReference type="EMBL" id="KIH92862.1"/>
    </source>
</evidence>
<feature type="region of interest" description="Disordered" evidence="8">
    <location>
        <begin position="678"/>
        <end position="722"/>
    </location>
</feature>
<keyword evidence="3" id="KW-0862">Zinc</keyword>
<dbReference type="SUPFAM" id="SSF57701">
    <property type="entry name" value="Zn2/Cys6 DNA-binding domain"/>
    <property type="match status" value="1"/>
</dbReference>
<dbReference type="GO" id="GO:0000981">
    <property type="term" value="F:DNA-binding transcription factor activity, RNA polymerase II-specific"/>
    <property type="evidence" value="ECO:0007669"/>
    <property type="project" value="InterPro"/>
</dbReference>
<dbReference type="InterPro" id="IPR036864">
    <property type="entry name" value="Zn2-C6_fun-type_DNA-bd_sf"/>
</dbReference>
<keyword evidence="6" id="KW-0804">Transcription</keyword>
<organism evidence="10 11">
    <name type="scientific">Sporothrix brasiliensis 5110</name>
    <dbReference type="NCBI Taxonomy" id="1398154"/>
    <lineage>
        <taxon>Eukaryota</taxon>
        <taxon>Fungi</taxon>
        <taxon>Dikarya</taxon>
        <taxon>Ascomycota</taxon>
        <taxon>Pezizomycotina</taxon>
        <taxon>Sordariomycetes</taxon>
        <taxon>Sordariomycetidae</taxon>
        <taxon>Ophiostomatales</taxon>
        <taxon>Ophiostomataceae</taxon>
        <taxon>Sporothrix</taxon>
    </lineage>
</organism>
<gene>
    <name evidence="10" type="ORF">SPBR_02323</name>
</gene>
<dbReference type="PANTHER" id="PTHR47782">
    <property type="entry name" value="ZN(II)2CYS6 TRANSCRIPTION FACTOR (EUROFUNG)-RELATED"/>
    <property type="match status" value="1"/>
</dbReference>
<dbReference type="GO" id="GO:0008270">
    <property type="term" value="F:zinc ion binding"/>
    <property type="evidence" value="ECO:0007669"/>
    <property type="project" value="InterPro"/>
</dbReference>
<dbReference type="GO" id="GO:0043565">
    <property type="term" value="F:sequence-specific DNA binding"/>
    <property type="evidence" value="ECO:0007669"/>
    <property type="project" value="TreeGrafter"/>
</dbReference>
<feature type="compositionally biased region" description="Pro residues" evidence="8">
    <location>
        <begin position="713"/>
        <end position="722"/>
    </location>
</feature>
<dbReference type="PROSITE" id="PS50048">
    <property type="entry name" value="ZN2_CY6_FUNGAL_2"/>
    <property type="match status" value="1"/>
</dbReference>
<dbReference type="GO" id="GO:0006351">
    <property type="term" value="P:DNA-templated transcription"/>
    <property type="evidence" value="ECO:0007669"/>
    <property type="project" value="InterPro"/>
</dbReference>
<dbReference type="GO" id="GO:0005634">
    <property type="term" value="C:nucleus"/>
    <property type="evidence" value="ECO:0007669"/>
    <property type="project" value="UniProtKB-SubCell"/>
</dbReference>
<dbReference type="RefSeq" id="XP_040620872.1">
    <property type="nucleotide sequence ID" value="XM_040760626.1"/>
</dbReference>